<dbReference type="GO" id="GO:0051537">
    <property type="term" value="F:2 iron, 2 sulfur cluster binding"/>
    <property type="evidence" value="ECO:0007669"/>
    <property type="project" value="UniProtKB-KW"/>
</dbReference>
<dbReference type="InterPro" id="IPR050584">
    <property type="entry name" value="Cholesterol_7-desaturase"/>
</dbReference>
<evidence type="ECO:0000256" key="1">
    <source>
        <dbReference type="ARBA" id="ARBA00022714"/>
    </source>
</evidence>
<keyword evidence="2" id="KW-0479">Metal-binding</keyword>
<accession>A0A849KB97</accession>
<dbReference type="GO" id="GO:0051213">
    <property type="term" value="F:dioxygenase activity"/>
    <property type="evidence" value="ECO:0007669"/>
    <property type="project" value="UniProtKB-KW"/>
</dbReference>
<dbReference type="InterPro" id="IPR017941">
    <property type="entry name" value="Rieske_2Fe-2S"/>
</dbReference>
<reference evidence="8 9" key="1">
    <citation type="submission" date="2020-05" db="EMBL/GenBank/DDBJ databases">
        <authorList>
            <person name="Khan S.A."/>
            <person name="Jeon C.O."/>
            <person name="Chun B.H."/>
        </authorList>
    </citation>
    <scope>NUCLEOTIDE SEQUENCE [LARGE SCALE GENOMIC DNA]</scope>
    <source>
        <strain evidence="8 9">B156</strain>
    </source>
</reference>
<keyword evidence="3" id="KW-0560">Oxidoreductase</keyword>
<dbReference type="RefSeq" id="WP_171561756.1">
    <property type="nucleotide sequence ID" value="NZ_JABFCS010000001.1"/>
</dbReference>
<dbReference type="CDD" id="cd08878">
    <property type="entry name" value="RHO_alpha_C_DMO-like"/>
    <property type="match status" value="1"/>
</dbReference>
<proteinExistence type="predicted"/>
<evidence type="ECO:0000256" key="5">
    <source>
        <dbReference type="ARBA" id="ARBA00023014"/>
    </source>
</evidence>
<feature type="region of interest" description="Disordered" evidence="6">
    <location>
        <begin position="347"/>
        <end position="370"/>
    </location>
</feature>
<feature type="domain" description="Rieske" evidence="7">
    <location>
        <begin position="7"/>
        <end position="109"/>
    </location>
</feature>
<evidence type="ECO:0000313" key="8">
    <source>
        <dbReference type="EMBL" id="NNU44700.1"/>
    </source>
</evidence>
<dbReference type="EMBL" id="JABFCS010000001">
    <property type="protein sequence ID" value="NNU44700.1"/>
    <property type="molecule type" value="Genomic_DNA"/>
</dbReference>
<organism evidence="8 9">
    <name type="scientific">Ramlibacter montanisoli</name>
    <dbReference type="NCBI Taxonomy" id="2732512"/>
    <lineage>
        <taxon>Bacteria</taxon>
        <taxon>Pseudomonadati</taxon>
        <taxon>Pseudomonadota</taxon>
        <taxon>Betaproteobacteria</taxon>
        <taxon>Burkholderiales</taxon>
        <taxon>Comamonadaceae</taxon>
        <taxon>Ramlibacter</taxon>
    </lineage>
</organism>
<evidence type="ECO:0000259" key="7">
    <source>
        <dbReference type="PROSITE" id="PS51296"/>
    </source>
</evidence>
<dbReference type="Pfam" id="PF19112">
    <property type="entry name" value="VanA_C"/>
    <property type="match status" value="1"/>
</dbReference>
<dbReference type="InterPro" id="IPR044043">
    <property type="entry name" value="VanA_C_cat"/>
</dbReference>
<keyword evidence="4" id="KW-0408">Iron</keyword>
<dbReference type="PANTHER" id="PTHR21266">
    <property type="entry name" value="IRON-SULFUR DOMAIN CONTAINING PROTEIN"/>
    <property type="match status" value="1"/>
</dbReference>
<name>A0A849KB97_9BURK</name>
<dbReference type="GO" id="GO:0046872">
    <property type="term" value="F:metal ion binding"/>
    <property type="evidence" value="ECO:0007669"/>
    <property type="project" value="UniProtKB-KW"/>
</dbReference>
<dbReference type="PANTHER" id="PTHR21266:SF60">
    <property type="entry name" value="3-KETOSTEROID-9-ALPHA-MONOOXYGENASE, OXYGENASE COMPONENT"/>
    <property type="match status" value="1"/>
</dbReference>
<dbReference type="Pfam" id="PF00355">
    <property type="entry name" value="Rieske"/>
    <property type="match status" value="1"/>
</dbReference>
<keyword evidence="5" id="KW-0411">Iron-sulfur</keyword>
<evidence type="ECO:0000313" key="9">
    <source>
        <dbReference type="Proteomes" id="UP000552954"/>
    </source>
</evidence>
<reference evidence="8 9" key="2">
    <citation type="submission" date="2020-06" db="EMBL/GenBank/DDBJ databases">
        <title>Ramlibacter rhizophilus sp. nov., isolated from rhizosphere soil of national flower Mugunghwa from South Korea.</title>
        <authorList>
            <person name="Zheng-Fei Y."/>
            <person name="Huan T."/>
        </authorList>
    </citation>
    <scope>NUCLEOTIDE SEQUENCE [LARGE SCALE GENOMIC DNA]</scope>
    <source>
        <strain evidence="8 9">B156</strain>
    </source>
</reference>
<protein>
    <submittedName>
        <fullName evidence="8">Aromatic ring-hydroxylating dioxygenase subunit alpha</fullName>
    </submittedName>
</protein>
<comment type="caution">
    <text evidence="8">The sequence shown here is derived from an EMBL/GenBank/DDBJ whole genome shotgun (WGS) entry which is preliminary data.</text>
</comment>
<dbReference type="PROSITE" id="PS51296">
    <property type="entry name" value="RIESKE"/>
    <property type="match status" value="1"/>
</dbReference>
<evidence type="ECO:0000256" key="4">
    <source>
        <dbReference type="ARBA" id="ARBA00023004"/>
    </source>
</evidence>
<evidence type="ECO:0000256" key="2">
    <source>
        <dbReference type="ARBA" id="ARBA00022723"/>
    </source>
</evidence>
<sequence>MFLKNCWYVAAWDHELIDGRMLPRTILEEAVLLYKSETGKVVALQDRCCHRGVPLHLGRREGDCVRCMYHGLKFDPTGKCIQIPGQEVIPPKLGVKSYPVIEKDHLVWIWMGDPAKADPAQIIDFPYLREPQWKGVPDYMHYKANWLLIVDNLSDFAHLAFVHTKTLGGSEEYAYVTKPVAVERQPRGFRVERWHMDAPPPPFHNKVLPAELKGKHVDRRNIGHMHIPGIFFLESMFSPAGSGSETGNREGTKEYRNCQFMTPETRSTTHFFWTYLNNWEGEDHNISRSLHQSLIEGFMEDKHLIEAQQKVLDADPEFKMLAVAADAALSHFRWTLDKLVAAERAEEATRQAAEPRTIPIKAPHQAGLSA</sequence>
<keyword evidence="8" id="KW-0223">Dioxygenase</keyword>
<dbReference type="Gene3D" id="2.102.10.10">
    <property type="entry name" value="Rieske [2Fe-2S] iron-sulphur domain"/>
    <property type="match status" value="1"/>
</dbReference>
<keyword evidence="1" id="KW-0001">2Fe-2S</keyword>
<dbReference type="AlphaFoldDB" id="A0A849KB97"/>
<dbReference type="InterPro" id="IPR036922">
    <property type="entry name" value="Rieske_2Fe-2S_sf"/>
</dbReference>
<evidence type="ECO:0000256" key="6">
    <source>
        <dbReference type="SAM" id="MobiDB-lite"/>
    </source>
</evidence>
<dbReference type="SUPFAM" id="SSF55961">
    <property type="entry name" value="Bet v1-like"/>
    <property type="match status" value="1"/>
</dbReference>
<keyword evidence="9" id="KW-1185">Reference proteome</keyword>
<dbReference type="Proteomes" id="UP000552954">
    <property type="component" value="Unassembled WGS sequence"/>
</dbReference>
<gene>
    <name evidence="8" type="ORF">HK415_18385</name>
</gene>
<evidence type="ECO:0000256" key="3">
    <source>
        <dbReference type="ARBA" id="ARBA00023002"/>
    </source>
</evidence>
<dbReference type="SUPFAM" id="SSF50022">
    <property type="entry name" value="ISP domain"/>
    <property type="match status" value="1"/>
</dbReference>
<dbReference type="Gene3D" id="3.90.380.10">
    <property type="entry name" value="Naphthalene 1,2-dioxygenase Alpha Subunit, Chain A, domain 1"/>
    <property type="match status" value="1"/>
</dbReference>